<evidence type="ECO:0000313" key="2">
    <source>
        <dbReference type="EMBL" id="RZS59952.1"/>
    </source>
</evidence>
<dbReference type="EMBL" id="SGWX01000001">
    <property type="protein sequence ID" value="RZS59952.1"/>
    <property type="molecule type" value="Genomic_DNA"/>
</dbReference>
<dbReference type="InterPro" id="IPR016181">
    <property type="entry name" value="Acyl_CoA_acyltransferase"/>
</dbReference>
<proteinExistence type="predicted"/>
<dbReference type="PROSITE" id="PS51186">
    <property type="entry name" value="GNAT"/>
    <property type="match status" value="1"/>
</dbReference>
<dbReference type="Pfam" id="PF13302">
    <property type="entry name" value="Acetyltransf_3"/>
    <property type="match status" value="1"/>
</dbReference>
<dbReference type="PANTHER" id="PTHR43415:SF3">
    <property type="entry name" value="GNAT-FAMILY ACETYLTRANSFERASE"/>
    <property type="match status" value="1"/>
</dbReference>
<reference evidence="2 3" key="1">
    <citation type="submission" date="2019-02" db="EMBL/GenBank/DDBJ databases">
        <title>Sequencing the genomes of 1000 actinobacteria strains.</title>
        <authorList>
            <person name="Klenk H.-P."/>
        </authorList>
    </citation>
    <scope>NUCLEOTIDE SEQUENCE [LARGE SCALE GENOMIC DNA]</scope>
    <source>
        <strain evidence="2 3">DSM 16932</strain>
    </source>
</reference>
<dbReference type="SUPFAM" id="SSF55729">
    <property type="entry name" value="Acyl-CoA N-acyltransferases (Nat)"/>
    <property type="match status" value="1"/>
</dbReference>
<dbReference type="Proteomes" id="UP000293852">
    <property type="component" value="Unassembled WGS sequence"/>
</dbReference>
<name>A0A4Q7M079_9MICO</name>
<feature type="domain" description="N-acetyltransferase" evidence="1">
    <location>
        <begin position="8"/>
        <end position="171"/>
    </location>
</feature>
<dbReference type="RefSeq" id="WP_130411501.1">
    <property type="nucleotide sequence ID" value="NZ_SGWX01000001.1"/>
</dbReference>
<protein>
    <submittedName>
        <fullName evidence="2">RimJ/RimL family protein N-acetyltransferase</fullName>
    </submittedName>
</protein>
<dbReference type="InterPro" id="IPR000182">
    <property type="entry name" value="GNAT_dom"/>
</dbReference>
<dbReference type="PANTHER" id="PTHR43415">
    <property type="entry name" value="SPERMIDINE N(1)-ACETYLTRANSFERASE"/>
    <property type="match status" value="1"/>
</dbReference>
<gene>
    <name evidence="2" type="ORF">EV386_0191</name>
</gene>
<evidence type="ECO:0000259" key="1">
    <source>
        <dbReference type="PROSITE" id="PS51186"/>
    </source>
</evidence>
<sequence>MTSSTPLVRLRPITRHDSERVVAWRNTDSVRSNFIFRDRLTVADQHRWMTEMVDRGRVAQFIIELGKSSVPVGSTYLRDLDTPHHKGEFGIFIGDPSARGCGVGTEAARQILAFGFAELNLNRITLRALAHNRQAIRAYEKVGFTHEGYLRQDVYLDGVATDIVVMAVLKEDWAR</sequence>
<accession>A0A4Q7M079</accession>
<organism evidence="2 3">
    <name type="scientific">Xylanimonas ulmi</name>
    <dbReference type="NCBI Taxonomy" id="228973"/>
    <lineage>
        <taxon>Bacteria</taxon>
        <taxon>Bacillati</taxon>
        <taxon>Actinomycetota</taxon>
        <taxon>Actinomycetes</taxon>
        <taxon>Micrococcales</taxon>
        <taxon>Promicromonosporaceae</taxon>
        <taxon>Xylanimonas</taxon>
    </lineage>
</organism>
<dbReference type="Gene3D" id="3.40.630.30">
    <property type="match status" value="1"/>
</dbReference>
<keyword evidence="2" id="KW-0808">Transferase</keyword>
<keyword evidence="3" id="KW-1185">Reference proteome</keyword>
<comment type="caution">
    <text evidence="2">The sequence shown here is derived from an EMBL/GenBank/DDBJ whole genome shotgun (WGS) entry which is preliminary data.</text>
</comment>
<evidence type="ECO:0000313" key="3">
    <source>
        <dbReference type="Proteomes" id="UP000293852"/>
    </source>
</evidence>
<dbReference type="AlphaFoldDB" id="A0A4Q7M079"/>
<dbReference type="GO" id="GO:0016747">
    <property type="term" value="F:acyltransferase activity, transferring groups other than amino-acyl groups"/>
    <property type="evidence" value="ECO:0007669"/>
    <property type="project" value="InterPro"/>
</dbReference>
<dbReference type="OrthoDB" id="9814648at2"/>